<keyword evidence="5" id="KW-1185">Reference proteome</keyword>
<reference evidence="3 4" key="1">
    <citation type="journal article" date="2016" name="Int. J. Mol. Sci.">
        <title>Comparative genomics of the extreme acidophile Acidithiobacillus thiooxidans reveals intraspecific divergence and niche adaptation.</title>
        <authorList>
            <person name="Zhang X."/>
            <person name="Feng X."/>
            <person name="Tao J."/>
            <person name="Ma L."/>
            <person name="Xiao Y."/>
            <person name="Liang Y."/>
            <person name="Liu X."/>
            <person name="Yin H."/>
        </authorList>
    </citation>
    <scope>NUCLEOTIDE SEQUENCE [LARGE SCALE GENOMIC DNA]</scope>
    <source>
        <strain evidence="2 4">A02</strain>
        <strain evidence="3">DXS-W</strain>
    </source>
</reference>
<dbReference type="EMBL" id="LWRY01000007">
    <property type="protein sequence ID" value="OCX76075.1"/>
    <property type="molecule type" value="Genomic_DNA"/>
</dbReference>
<dbReference type="SUPFAM" id="SSF51735">
    <property type="entry name" value="NAD(P)-binding Rossmann-fold domains"/>
    <property type="match status" value="1"/>
</dbReference>
<dbReference type="Proteomes" id="UP000094893">
    <property type="component" value="Unassembled WGS sequence"/>
</dbReference>
<dbReference type="Pfam" id="PF01370">
    <property type="entry name" value="Epimerase"/>
    <property type="match status" value="1"/>
</dbReference>
<feature type="domain" description="NAD-dependent epimerase/dehydratase" evidence="1">
    <location>
        <begin position="3"/>
        <end position="230"/>
    </location>
</feature>
<sequence>MRVMVTGAAGHTAAALLPVLVQRPDIQQVIAVDIHPPAFSSAKMRYFSMDIRDPCLAEQLAGIDQIIHLAFVVLSPRLGPQNRWRSEMRDINLRGSQHLFQAAASAGVRHVIYTSSVAAYGAWPDNPIPLDENWPCRPVPGFAYSEDKAALESWLDIFSAQQPALAVTRLRLHAIIGPHGQKLVNAIATSPFNVRMKNPGLPIQCLHEEDATSAIIAALDHAHGGVFNIAAAEPVPWSSIPRRWSLPLNPGQLHRIHRRLRPFNRALGDPGWLQALENPLIVDTRRAQETLGWQARYSVSEALSSLRQAQGLSPLKAWRVS</sequence>
<dbReference type="AlphaFoldDB" id="A0A1C2I293"/>
<proteinExistence type="predicted"/>
<dbReference type="Proteomes" id="UP000095008">
    <property type="component" value="Unassembled WGS sequence"/>
</dbReference>
<comment type="caution">
    <text evidence="3">The sequence shown here is derived from an EMBL/GenBank/DDBJ whole genome shotgun (WGS) entry which is preliminary data.</text>
</comment>
<dbReference type="RefSeq" id="WP_024894608.1">
    <property type="nucleotide sequence ID" value="NZ_DAIAWO010000116.1"/>
</dbReference>
<organism evidence="3 5">
    <name type="scientific">Acidithiobacillus thiooxidans</name>
    <name type="common">Thiobacillus thiooxidans</name>
    <dbReference type="NCBI Taxonomy" id="930"/>
    <lineage>
        <taxon>Bacteria</taxon>
        <taxon>Pseudomonadati</taxon>
        <taxon>Pseudomonadota</taxon>
        <taxon>Acidithiobacillia</taxon>
        <taxon>Acidithiobacillales</taxon>
        <taxon>Acidithiobacillaceae</taxon>
        <taxon>Acidithiobacillus</taxon>
    </lineage>
</organism>
<dbReference type="InterPro" id="IPR050177">
    <property type="entry name" value="Lipid_A_modif_metabolic_enz"/>
</dbReference>
<evidence type="ECO:0000313" key="3">
    <source>
        <dbReference type="EMBL" id="OCX76075.1"/>
    </source>
</evidence>
<evidence type="ECO:0000259" key="1">
    <source>
        <dbReference type="Pfam" id="PF01370"/>
    </source>
</evidence>
<dbReference type="InterPro" id="IPR001509">
    <property type="entry name" value="Epimerase_deHydtase"/>
</dbReference>
<protein>
    <submittedName>
        <fullName evidence="3">Epimerase</fullName>
    </submittedName>
</protein>
<dbReference type="STRING" id="930.GCA_002079865_02729"/>
<dbReference type="PANTHER" id="PTHR43245">
    <property type="entry name" value="BIFUNCTIONAL POLYMYXIN RESISTANCE PROTEIN ARNA"/>
    <property type="match status" value="1"/>
</dbReference>
<dbReference type="InterPro" id="IPR036291">
    <property type="entry name" value="NAD(P)-bd_dom_sf"/>
</dbReference>
<evidence type="ECO:0000313" key="2">
    <source>
        <dbReference type="EMBL" id="OCX67455.1"/>
    </source>
</evidence>
<dbReference type="PANTHER" id="PTHR43245:SF52">
    <property type="entry name" value="NAD-DEPENDENT EPIMERASE_DEHYDRATASE"/>
    <property type="match status" value="1"/>
</dbReference>
<dbReference type="eggNOG" id="COG0451">
    <property type="taxonomic scope" value="Bacteria"/>
</dbReference>
<name>A0A1C2I293_ACITH</name>
<dbReference type="GeneID" id="60697263"/>
<evidence type="ECO:0000313" key="4">
    <source>
        <dbReference type="Proteomes" id="UP000094893"/>
    </source>
</evidence>
<accession>A0A1C2I293</accession>
<dbReference type="OrthoDB" id="9801056at2"/>
<dbReference type="Gene3D" id="3.40.50.720">
    <property type="entry name" value="NAD(P)-binding Rossmann-like Domain"/>
    <property type="match status" value="1"/>
</dbReference>
<gene>
    <name evidence="3" type="ORF">A6M23_00945</name>
    <name evidence="2" type="ORF">A6P07_20120</name>
</gene>
<dbReference type="EMBL" id="LWSA01000351">
    <property type="protein sequence ID" value="OCX67455.1"/>
    <property type="molecule type" value="Genomic_DNA"/>
</dbReference>
<evidence type="ECO:0000313" key="5">
    <source>
        <dbReference type="Proteomes" id="UP000095008"/>
    </source>
</evidence>